<feature type="transmembrane region" description="Helical" evidence="1">
    <location>
        <begin position="371"/>
        <end position="392"/>
    </location>
</feature>
<sequence length="540" mass="59976">MSFAPADLALQDQQYTAAYKVSNLRKGAQVTTVVLAYWLASGIMFGFAAFKLILVAEGVYYNLCDDQAESAQSLFTGVDDHTPCDKQDATEPHLCHCVHHNQHLMSTRWPCSRPLRSTGLWIASCPFIAIGSLLIGQSFLIPRFDGYVACNMLLGLGGTFLFVPSFQLANAFPKHSGLVAVIITGGFNASSSVFLFYRIAYEAFDGSLSPEIFFFGYIIVPILILVAEVSIIPSYAYHTTAQLEAKIEKASDQIRDIHISDGDISDSNELIRVRSTRSDRRKAKLDKLEEIAGDTEYREARIRAEEERQETSGIWGILYGISAHRQILTPWYILILLLIVLQIIRINYFITTISSQYRYILGSEEASTINHFFNTALPMGGVLSTPLISLILNNLSVPITFRLLTGFTVAIGVFNCAGYITVITFIIFRPLYYSAISDYTTKVFRFATFSRIYRTLICFSGLVSFTQTGLNTLIYSPLGGDPTPVNTVLSAIGIVIGITLTAFVLLKSREGAREQTEREQSQQEQQRLIFGGNKGYSIGI</sequence>
<feature type="transmembrane region" description="Helical" evidence="1">
    <location>
        <begin position="404"/>
        <end position="428"/>
    </location>
</feature>
<reference evidence="2" key="1">
    <citation type="submission" date="2015-01" db="EMBL/GenBank/DDBJ databases">
        <authorList>
            <person name="Durling Mikael"/>
        </authorList>
    </citation>
    <scope>NUCLEOTIDE SEQUENCE</scope>
</reference>
<dbReference type="PANTHER" id="PTHR20772">
    <property type="entry name" value="PROTEIN FMP42"/>
    <property type="match status" value="1"/>
</dbReference>
<dbReference type="InterPro" id="IPR036259">
    <property type="entry name" value="MFS_trans_sf"/>
</dbReference>
<feature type="transmembrane region" description="Helical" evidence="1">
    <location>
        <begin position="35"/>
        <end position="54"/>
    </location>
</feature>
<dbReference type="PANTHER" id="PTHR20772:SF4">
    <property type="entry name" value="HYPOTHETICAL AMINO ACID TRANSPORTER (EUROFUNG)"/>
    <property type="match status" value="1"/>
</dbReference>
<keyword evidence="1" id="KW-0472">Membrane</keyword>
<keyword evidence="1" id="KW-1133">Transmembrane helix</keyword>
<accession>A0A0B7KK31</accession>
<keyword evidence="1" id="KW-0812">Transmembrane</keyword>
<organism evidence="2">
    <name type="scientific">Bionectria ochroleuca</name>
    <name type="common">Gliocladium roseum</name>
    <dbReference type="NCBI Taxonomy" id="29856"/>
    <lineage>
        <taxon>Eukaryota</taxon>
        <taxon>Fungi</taxon>
        <taxon>Dikarya</taxon>
        <taxon>Ascomycota</taxon>
        <taxon>Pezizomycotina</taxon>
        <taxon>Sordariomycetes</taxon>
        <taxon>Hypocreomycetidae</taxon>
        <taxon>Hypocreales</taxon>
        <taxon>Bionectriaceae</taxon>
        <taxon>Clonostachys</taxon>
    </lineage>
</organism>
<feature type="transmembrane region" description="Helical" evidence="1">
    <location>
        <begin position="487"/>
        <end position="506"/>
    </location>
</feature>
<evidence type="ECO:0000256" key="1">
    <source>
        <dbReference type="SAM" id="Phobius"/>
    </source>
</evidence>
<feature type="transmembrane region" description="Helical" evidence="1">
    <location>
        <begin position="178"/>
        <end position="200"/>
    </location>
</feature>
<name>A0A0B7KK31_BIOOC</name>
<protein>
    <recommendedName>
        <fullName evidence="3">MFS transporter</fullName>
    </recommendedName>
</protein>
<evidence type="ECO:0000313" key="2">
    <source>
        <dbReference type="EMBL" id="CEO57983.1"/>
    </source>
</evidence>
<dbReference type="SUPFAM" id="SSF103473">
    <property type="entry name" value="MFS general substrate transporter"/>
    <property type="match status" value="1"/>
</dbReference>
<dbReference type="AlphaFoldDB" id="A0A0B7KK31"/>
<feature type="transmembrane region" description="Helical" evidence="1">
    <location>
        <begin position="331"/>
        <end position="351"/>
    </location>
</feature>
<gene>
    <name evidence="2" type="ORF">BN869_000014041_1</name>
</gene>
<feature type="transmembrane region" description="Helical" evidence="1">
    <location>
        <begin position="212"/>
        <end position="237"/>
    </location>
</feature>
<feature type="transmembrane region" description="Helical" evidence="1">
    <location>
        <begin position="146"/>
        <end position="166"/>
    </location>
</feature>
<feature type="transmembrane region" description="Helical" evidence="1">
    <location>
        <begin position="118"/>
        <end position="140"/>
    </location>
</feature>
<proteinExistence type="predicted"/>
<dbReference type="GO" id="GO:0000329">
    <property type="term" value="C:fungal-type vacuole membrane"/>
    <property type="evidence" value="ECO:0007669"/>
    <property type="project" value="TreeGrafter"/>
</dbReference>
<evidence type="ECO:0008006" key="3">
    <source>
        <dbReference type="Google" id="ProtNLM"/>
    </source>
</evidence>
<dbReference type="EMBL" id="CDPU01000211">
    <property type="protein sequence ID" value="CEO57983.1"/>
    <property type="molecule type" value="Genomic_DNA"/>
</dbReference>
<dbReference type="InterPro" id="IPR052599">
    <property type="entry name" value="SLC43A_AATransporter"/>
</dbReference>